<proteinExistence type="predicted"/>
<dbReference type="Pfam" id="PF12796">
    <property type="entry name" value="Ank_2"/>
    <property type="match status" value="1"/>
</dbReference>
<dbReference type="PANTHER" id="PTHR24198:SF165">
    <property type="entry name" value="ANKYRIN REPEAT-CONTAINING PROTEIN-RELATED"/>
    <property type="match status" value="1"/>
</dbReference>
<dbReference type="PANTHER" id="PTHR24198">
    <property type="entry name" value="ANKYRIN REPEAT AND PROTEIN KINASE DOMAIN-CONTAINING PROTEIN"/>
    <property type="match status" value="1"/>
</dbReference>
<dbReference type="AlphaFoldDB" id="A0A1I8JL74"/>
<organism evidence="4 5">
    <name type="scientific">Macrostomum lignano</name>
    <dbReference type="NCBI Taxonomy" id="282301"/>
    <lineage>
        <taxon>Eukaryota</taxon>
        <taxon>Metazoa</taxon>
        <taxon>Spiralia</taxon>
        <taxon>Lophotrochozoa</taxon>
        <taxon>Platyhelminthes</taxon>
        <taxon>Rhabditophora</taxon>
        <taxon>Macrostomorpha</taxon>
        <taxon>Macrostomida</taxon>
        <taxon>Macrostomidae</taxon>
        <taxon>Macrostomum</taxon>
    </lineage>
</organism>
<dbReference type="PROSITE" id="PS50297">
    <property type="entry name" value="ANK_REP_REGION"/>
    <property type="match status" value="1"/>
</dbReference>
<sequence length="155" mass="17533">MGHSDFVKESLDYLEMLKNMSIQIRAMEHRDISGMTCLLIAAEQEHTMLFEHLLAYKADFTAKDSIGRNALMLSVGGGHRDIAKKILDKGLDVNATDVNQNTALHYACKHPDPVSCLDFLLEHGAKLQQNDIEETPLDVALMNQNERAIQFFYLR</sequence>
<evidence type="ECO:0000256" key="1">
    <source>
        <dbReference type="ARBA" id="ARBA00022737"/>
    </source>
</evidence>
<reference evidence="5" key="1">
    <citation type="submission" date="2016-11" db="UniProtKB">
        <authorList>
            <consortium name="WormBaseParasite"/>
        </authorList>
    </citation>
    <scope>IDENTIFICATION</scope>
</reference>
<evidence type="ECO:0000256" key="2">
    <source>
        <dbReference type="ARBA" id="ARBA00023043"/>
    </source>
</evidence>
<name>A0A1I8JL74_9PLAT</name>
<dbReference type="InterPro" id="IPR002110">
    <property type="entry name" value="Ankyrin_rpt"/>
</dbReference>
<dbReference type="Pfam" id="PF00023">
    <property type="entry name" value="Ank"/>
    <property type="match status" value="1"/>
</dbReference>
<feature type="repeat" description="ANK" evidence="3">
    <location>
        <begin position="33"/>
        <end position="65"/>
    </location>
</feature>
<evidence type="ECO:0000313" key="4">
    <source>
        <dbReference type="Proteomes" id="UP000095280"/>
    </source>
</evidence>
<feature type="repeat" description="ANK" evidence="3">
    <location>
        <begin position="66"/>
        <end position="98"/>
    </location>
</feature>
<evidence type="ECO:0000256" key="3">
    <source>
        <dbReference type="PROSITE-ProRule" id="PRU00023"/>
    </source>
</evidence>
<dbReference type="Gene3D" id="1.25.40.20">
    <property type="entry name" value="Ankyrin repeat-containing domain"/>
    <property type="match status" value="1"/>
</dbReference>
<dbReference type="Proteomes" id="UP000095280">
    <property type="component" value="Unplaced"/>
</dbReference>
<dbReference type="PROSITE" id="PS50088">
    <property type="entry name" value="ANK_REPEAT"/>
    <property type="match status" value="3"/>
</dbReference>
<dbReference type="WBParaSite" id="maker-uti_cns_0048735-snap-gene-0.4-mRNA-1">
    <property type="protein sequence ID" value="maker-uti_cns_0048735-snap-gene-0.4-mRNA-1"/>
    <property type="gene ID" value="maker-uti_cns_0048735-snap-gene-0.4"/>
</dbReference>
<dbReference type="SUPFAM" id="SSF48403">
    <property type="entry name" value="Ankyrin repeat"/>
    <property type="match status" value="1"/>
</dbReference>
<dbReference type="InterPro" id="IPR036770">
    <property type="entry name" value="Ankyrin_rpt-contain_sf"/>
</dbReference>
<protein>
    <submittedName>
        <fullName evidence="5">ANK_REP_REGION domain-containing protein</fullName>
    </submittedName>
</protein>
<keyword evidence="4" id="KW-1185">Reference proteome</keyword>
<feature type="repeat" description="ANK" evidence="3">
    <location>
        <begin position="99"/>
        <end position="132"/>
    </location>
</feature>
<accession>A0A1I8JL74</accession>
<evidence type="ECO:0000313" key="5">
    <source>
        <dbReference type="WBParaSite" id="maker-uti_cns_0048735-snap-gene-0.4-mRNA-1"/>
    </source>
</evidence>
<keyword evidence="1" id="KW-0677">Repeat</keyword>
<keyword evidence="2 3" id="KW-0040">ANK repeat</keyword>
<dbReference type="SMART" id="SM00248">
    <property type="entry name" value="ANK"/>
    <property type="match status" value="3"/>
</dbReference>